<protein>
    <recommendedName>
        <fullName evidence="4">Copper(I)-binding protein</fullName>
    </recommendedName>
</protein>
<dbReference type="AlphaFoldDB" id="A0A7X0PEP6"/>
<evidence type="ECO:0000313" key="3">
    <source>
        <dbReference type="Proteomes" id="UP000575083"/>
    </source>
</evidence>
<feature type="chain" id="PRO_5031398077" description="Copper(I)-binding protein" evidence="1">
    <location>
        <begin position="21"/>
        <end position="129"/>
    </location>
</feature>
<dbReference type="Proteomes" id="UP000575083">
    <property type="component" value="Unassembled WGS sequence"/>
</dbReference>
<evidence type="ECO:0000313" key="2">
    <source>
        <dbReference type="EMBL" id="MBB6560498.1"/>
    </source>
</evidence>
<organism evidence="2 3">
    <name type="scientific">Acidovorax soli</name>
    <dbReference type="NCBI Taxonomy" id="592050"/>
    <lineage>
        <taxon>Bacteria</taxon>
        <taxon>Pseudomonadati</taxon>
        <taxon>Pseudomonadota</taxon>
        <taxon>Betaproteobacteria</taxon>
        <taxon>Burkholderiales</taxon>
        <taxon>Comamonadaceae</taxon>
        <taxon>Acidovorax</taxon>
    </lineage>
</organism>
<name>A0A7X0PEP6_9BURK</name>
<comment type="caution">
    <text evidence="2">The sequence shown here is derived from an EMBL/GenBank/DDBJ whole genome shotgun (WGS) entry which is preliminary data.</text>
</comment>
<keyword evidence="1" id="KW-0732">Signal</keyword>
<evidence type="ECO:0000256" key="1">
    <source>
        <dbReference type="SAM" id="SignalP"/>
    </source>
</evidence>
<keyword evidence="3" id="KW-1185">Reference proteome</keyword>
<sequence length="129" mass="13266">MTSKYLLAALALAVSGAAFAAGDHSHGDDHKPQHGGIVAGTHDMDYELVARPDVLTLHLRDHGKPASAQGVNAKLTLLNGTEKSEAVLVPAGEGKLEAKGAFKVAAGTKVVALVTLPGKKPANVRFALK</sequence>
<dbReference type="EMBL" id="JACHLK010000005">
    <property type="protein sequence ID" value="MBB6560498.1"/>
    <property type="molecule type" value="Genomic_DNA"/>
</dbReference>
<gene>
    <name evidence="2" type="ORF">HNP48_003172</name>
</gene>
<evidence type="ECO:0008006" key="4">
    <source>
        <dbReference type="Google" id="ProtNLM"/>
    </source>
</evidence>
<proteinExistence type="predicted"/>
<reference evidence="2 3" key="1">
    <citation type="submission" date="2020-08" db="EMBL/GenBank/DDBJ databases">
        <title>Functional genomics of gut bacteria from endangered species of beetles.</title>
        <authorList>
            <person name="Carlos-Shanley C."/>
        </authorList>
    </citation>
    <scope>NUCLEOTIDE SEQUENCE [LARGE SCALE GENOMIC DNA]</scope>
    <source>
        <strain evidence="2 3">S00198</strain>
    </source>
</reference>
<feature type="signal peptide" evidence="1">
    <location>
        <begin position="1"/>
        <end position="20"/>
    </location>
</feature>
<dbReference type="RefSeq" id="WP_184858559.1">
    <property type="nucleotide sequence ID" value="NZ_JACHLK010000005.1"/>
</dbReference>
<accession>A0A7X0PEP6</accession>